<evidence type="ECO:0000259" key="14">
    <source>
        <dbReference type="SMART" id="SM00079"/>
    </source>
</evidence>
<keyword evidence="12" id="KW-0407">Ion channel</keyword>
<dbReference type="GO" id="GO:0005886">
    <property type="term" value="C:plasma membrane"/>
    <property type="evidence" value="ECO:0007669"/>
    <property type="project" value="UniProtKB-SubCell"/>
</dbReference>
<dbReference type="GO" id="GO:0015276">
    <property type="term" value="F:ligand-gated monoatomic ion channel activity"/>
    <property type="evidence" value="ECO:0007669"/>
    <property type="project" value="InterPro"/>
</dbReference>
<protein>
    <submittedName>
        <fullName evidence="15">Glutamate receptor ionotropic, delta-2-like 29</fullName>
    </submittedName>
</protein>
<comment type="similarity">
    <text evidence="2">Belongs to the glutamate-gated ion channel (TC 1.A.10.1) family.</text>
</comment>
<reference evidence="15" key="1">
    <citation type="journal article" date="2021" name="Sci. Adv.">
        <title>The American lobster genome reveals insights on longevity, neural, and immune adaptations.</title>
        <authorList>
            <person name="Polinski J.M."/>
            <person name="Zimin A.V."/>
            <person name="Clark K.F."/>
            <person name="Kohn A.B."/>
            <person name="Sadowski N."/>
            <person name="Timp W."/>
            <person name="Ptitsyn A."/>
            <person name="Khanna P."/>
            <person name="Romanova D.Y."/>
            <person name="Williams P."/>
            <person name="Greenwood S.J."/>
            <person name="Moroz L.L."/>
            <person name="Walt D.R."/>
            <person name="Bodnar A.G."/>
        </authorList>
    </citation>
    <scope>NUCLEOTIDE SEQUENCE</scope>
    <source>
        <strain evidence="15">GMGI-L3</strain>
    </source>
</reference>
<name>A0A8J5JGE6_HOMAM</name>
<gene>
    <name evidence="15" type="primary">Grid2-L29</name>
    <name evidence="15" type="ORF">Hamer_G028491</name>
</gene>
<keyword evidence="6 13" id="KW-1133">Transmembrane helix</keyword>
<feature type="domain" description="Ionotropic glutamate receptor C-terminal" evidence="14">
    <location>
        <begin position="53"/>
        <end position="387"/>
    </location>
</feature>
<dbReference type="PANTHER" id="PTHR42643:SF24">
    <property type="entry name" value="IONOTROPIC RECEPTOR 60A"/>
    <property type="match status" value="1"/>
</dbReference>
<keyword evidence="10" id="KW-0325">Glycoprotein</keyword>
<dbReference type="EMBL" id="JAHLQT010037889">
    <property type="protein sequence ID" value="KAG7157230.1"/>
    <property type="molecule type" value="Genomic_DNA"/>
</dbReference>
<dbReference type="Gene3D" id="3.40.190.10">
    <property type="entry name" value="Periplasmic binding protein-like II"/>
    <property type="match status" value="1"/>
</dbReference>
<dbReference type="AlphaFoldDB" id="A0A8J5JGE6"/>
<keyword evidence="5 13" id="KW-0812">Transmembrane</keyword>
<evidence type="ECO:0000256" key="1">
    <source>
        <dbReference type="ARBA" id="ARBA00004651"/>
    </source>
</evidence>
<proteinExistence type="inferred from homology"/>
<feature type="transmembrane region" description="Helical" evidence="13">
    <location>
        <begin position="413"/>
        <end position="437"/>
    </location>
</feature>
<evidence type="ECO:0000313" key="15">
    <source>
        <dbReference type="EMBL" id="KAG7157230.1"/>
    </source>
</evidence>
<dbReference type="Pfam" id="PF10613">
    <property type="entry name" value="Lig_chan-Glu_bd"/>
    <property type="match status" value="1"/>
</dbReference>
<keyword evidence="16" id="KW-1185">Reference proteome</keyword>
<evidence type="ECO:0000256" key="4">
    <source>
        <dbReference type="ARBA" id="ARBA00022475"/>
    </source>
</evidence>
<evidence type="ECO:0000256" key="2">
    <source>
        <dbReference type="ARBA" id="ARBA00008685"/>
    </source>
</evidence>
<evidence type="ECO:0000256" key="5">
    <source>
        <dbReference type="ARBA" id="ARBA00022692"/>
    </source>
</evidence>
<sequence>MVPTLKEALQDPEVLHDLIHNPKTFRFKDGASVVAAVISWPPHIALVEVDEDSLEGGAVGGAGRTKENHNNEFSIVGPMANVLDILANNLNFTYILTQPADRLWGTKLSNDSWTGMVGLVSRQEADIALGPFAQTETRMKVVDFTESLFLDDRSILVKKGEPEIDPWSFLLPLSSLVWVALLGSLLAVWALMVLMTHGLRDKRYHISSNMMAWEILFCHFRMLLHQDMRWPDLRGRQRLVVGGWVMAGMVVTWSYSSNLMSLLAVRHVPQPLHTIRQLLDQSSTIVIMEPNTAVTDTLAHATTYPHALDTLVRRGDHVLITTSVQADLLISHLYLNTGRCDFYKGKQRFMSSSHCMIVQKGSPIVSLINRRLRALVEFGLYEHWLFSTVRHSRICRFAPSKITVRTSLAFSNLWGMFVLLGAGLQLATLVFCLEVVVGRRKSSPRTHTLSSKL</sequence>
<feature type="transmembrane region" description="Helical" evidence="13">
    <location>
        <begin position="169"/>
        <end position="192"/>
    </location>
</feature>
<evidence type="ECO:0000256" key="8">
    <source>
        <dbReference type="ARBA" id="ARBA00023136"/>
    </source>
</evidence>
<dbReference type="InterPro" id="IPR001320">
    <property type="entry name" value="Iontro_rcpt_C"/>
</dbReference>
<dbReference type="Pfam" id="PF00060">
    <property type="entry name" value="Lig_chan"/>
    <property type="match status" value="1"/>
</dbReference>
<comment type="caution">
    <text evidence="15">The sequence shown here is derived from an EMBL/GenBank/DDBJ whole genome shotgun (WGS) entry which is preliminary data.</text>
</comment>
<organism evidence="15 16">
    <name type="scientific">Homarus americanus</name>
    <name type="common">American lobster</name>
    <dbReference type="NCBI Taxonomy" id="6706"/>
    <lineage>
        <taxon>Eukaryota</taxon>
        <taxon>Metazoa</taxon>
        <taxon>Ecdysozoa</taxon>
        <taxon>Arthropoda</taxon>
        <taxon>Crustacea</taxon>
        <taxon>Multicrustacea</taxon>
        <taxon>Malacostraca</taxon>
        <taxon>Eumalacostraca</taxon>
        <taxon>Eucarida</taxon>
        <taxon>Decapoda</taxon>
        <taxon>Pleocyemata</taxon>
        <taxon>Astacidea</taxon>
        <taxon>Nephropoidea</taxon>
        <taxon>Nephropidae</taxon>
        <taxon>Homarus</taxon>
    </lineage>
</organism>
<dbReference type="InterPro" id="IPR052192">
    <property type="entry name" value="Insect_Ionotropic_Sensory_Rcpt"/>
</dbReference>
<evidence type="ECO:0000256" key="10">
    <source>
        <dbReference type="ARBA" id="ARBA00023180"/>
    </source>
</evidence>
<keyword evidence="9 15" id="KW-0675">Receptor</keyword>
<evidence type="ECO:0000256" key="3">
    <source>
        <dbReference type="ARBA" id="ARBA00022448"/>
    </source>
</evidence>
<keyword evidence="8 13" id="KW-0472">Membrane</keyword>
<dbReference type="SUPFAM" id="SSF53850">
    <property type="entry name" value="Periplasmic binding protein-like II"/>
    <property type="match status" value="1"/>
</dbReference>
<evidence type="ECO:0000256" key="6">
    <source>
        <dbReference type="ARBA" id="ARBA00022989"/>
    </source>
</evidence>
<keyword evidence="7" id="KW-0406">Ion transport</keyword>
<dbReference type="InterPro" id="IPR019594">
    <property type="entry name" value="Glu/Gly-bd"/>
</dbReference>
<keyword evidence="3" id="KW-0813">Transport</keyword>
<evidence type="ECO:0000256" key="13">
    <source>
        <dbReference type="SAM" id="Phobius"/>
    </source>
</evidence>
<evidence type="ECO:0000256" key="11">
    <source>
        <dbReference type="ARBA" id="ARBA00023286"/>
    </source>
</evidence>
<dbReference type="Gene3D" id="1.10.287.70">
    <property type="match status" value="1"/>
</dbReference>
<accession>A0A8J5JGE6</accession>
<feature type="transmembrane region" description="Helical" evidence="13">
    <location>
        <begin position="236"/>
        <end position="255"/>
    </location>
</feature>
<evidence type="ECO:0000256" key="12">
    <source>
        <dbReference type="ARBA" id="ARBA00023303"/>
    </source>
</evidence>
<dbReference type="GO" id="GO:0050906">
    <property type="term" value="P:detection of stimulus involved in sensory perception"/>
    <property type="evidence" value="ECO:0007669"/>
    <property type="project" value="UniProtKB-ARBA"/>
</dbReference>
<dbReference type="Proteomes" id="UP000747542">
    <property type="component" value="Unassembled WGS sequence"/>
</dbReference>
<keyword evidence="4" id="KW-1003">Cell membrane</keyword>
<keyword evidence="11" id="KW-1071">Ligand-gated ion channel</keyword>
<evidence type="ECO:0000313" key="16">
    <source>
        <dbReference type="Proteomes" id="UP000747542"/>
    </source>
</evidence>
<evidence type="ECO:0000256" key="7">
    <source>
        <dbReference type="ARBA" id="ARBA00023065"/>
    </source>
</evidence>
<comment type="subcellular location">
    <subcellularLocation>
        <location evidence="1">Cell membrane</location>
        <topology evidence="1">Multi-pass membrane protein</topology>
    </subcellularLocation>
</comment>
<dbReference type="PANTHER" id="PTHR42643">
    <property type="entry name" value="IONOTROPIC RECEPTOR 20A-RELATED"/>
    <property type="match status" value="1"/>
</dbReference>
<dbReference type="SMART" id="SM00079">
    <property type="entry name" value="PBPe"/>
    <property type="match status" value="1"/>
</dbReference>
<evidence type="ECO:0000256" key="9">
    <source>
        <dbReference type="ARBA" id="ARBA00023170"/>
    </source>
</evidence>